<keyword evidence="2" id="KW-0812">Transmembrane</keyword>
<keyword evidence="3" id="KW-0998">Cell outer membrane</keyword>
<keyword evidence="4" id="KW-0732">Signal</keyword>
<dbReference type="InterPro" id="IPR005565">
    <property type="entry name" value="Hemolysn_activator_HlyB_C"/>
</dbReference>
<gene>
    <name evidence="8" type="ordered locus">Daes_0630</name>
</gene>
<dbReference type="InterPro" id="IPR051544">
    <property type="entry name" value="TPS_OM_transporter"/>
</dbReference>
<dbReference type="Gene3D" id="2.40.160.50">
    <property type="entry name" value="membrane protein fhac: a member of the omp85/tpsb transporter family"/>
    <property type="match status" value="1"/>
</dbReference>
<evidence type="ECO:0000259" key="5">
    <source>
        <dbReference type="Pfam" id="PF03865"/>
    </source>
</evidence>
<dbReference type="STRING" id="643562.Daes_0630"/>
<sequence length="581" mass="63869" precursor="true">MITFFPFALRRLPHDIFVATLLTWSLLLLTVPAHAATPAEIDAANREAQRIQNEQQERMQQQLLKDSNRGTQTTPYALPEVQAPSLQKSGVCRDIQEIVLNGVTLLPESVKNSLTAPYLNKCLYVEDIEKLLGEILKAYIDRGYIAVRPYVQAQDLNKGRLEILIVEGKVERLILKDGDKKSVNLTTAFPFIPGEPLNLRDIEQGLDQVNRLQSNSATMEISPGEEAGASVVTITNTPSFPLSISGTIDNLGGLSTGRHQGSVTAGLDHPLSLNDYLNYTHKNTLFEDAEFHDSDSDSLYYSLPFGYYGVQLFYSNSSYRSPVKTSTKTLVARGTNETFRGELDWVAYRDQNQKLSTLIAINTKNSKNYLDGEFLQVSSRKLTIVDVDANWFSRFPGFIVNGGIGWSKGLTDFGALKDVDGAPTSSPQAQGSKFRYSGGVTVPFDVMGQGMTFSSQLSGQFALVPLYGSEQLTVGSFYTVRGFNRNSLSGDRALYVRNEITTSLPTIPFIGITPRPFIGFDMGRIEQFKTTNDAELSGAALGIRFAGKYVSGELSAAKSIAVPTAIEREPVQFSATMTVSF</sequence>
<dbReference type="PANTHER" id="PTHR34597">
    <property type="entry name" value="SLR1661 PROTEIN"/>
    <property type="match status" value="1"/>
</dbReference>
<dbReference type="OrthoDB" id="290122at2"/>
<name>E6VYY5_PSEA9</name>
<keyword evidence="1" id="KW-0472">Membrane</keyword>
<dbReference type="Proteomes" id="UP000002191">
    <property type="component" value="Chromosome"/>
</dbReference>
<dbReference type="AlphaFoldDB" id="E6VYY5"/>
<dbReference type="EMBL" id="CP002431">
    <property type="protein sequence ID" value="ADU61648.1"/>
    <property type="molecule type" value="Genomic_DNA"/>
</dbReference>
<evidence type="ECO:0000256" key="3">
    <source>
        <dbReference type="ARBA" id="ARBA00023237"/>
    </source>
</evidence>
<evidence type="ECO:0000256" key="4">
    <source>
        <dbReference type="SAM" id="SignalP"/>
    </source>
</evidence>
<dbReference type="eggNOG" id="COG2831">
    <property type="taxonomic scope" value="Bacteria"/>
</dbReference>
<dbReference type="Pfam" id="PF08479">
    <property type="entry name" value="POTRA_2"/>
    <property type="match status" value="1"/>
</dbReference>
<evidence type="ECO:0000259" key="7">
    <source>
        <dbReference type="Pfam" id="PF17287"/>
    </source>
</evidence>
<feature type="signal peptide" evidence="4">
    <location>
        <begin position="1"/>
        <end position="35"/>
    </location>
</feature>
<dbReference type="PANTHER" id="PTHR34597:SF3">
    <property type="entry name" value="OUTER MEMBRANE TRANSPORTER CDIB"/>
    <property type="match status" value="1"/>
</dbReference>
<dbReference type="Pfam" id="PF17287">
    <property type="entry name" value="POTRA_3"/>
    <property type="match status" value="1"/>
</dbReference>
<dbReference type="Gene3D" id="3.10.20.310">
    <property type="entry name" value="membrane protein fhac"/>
    <property type="match status" value="1"/>
</dbReference>
<organism evidence="8 9">
    <name type="scientific">Pseudodesulfovibrio aespoeensis (strain ATCC 700646 / DSM 10631 / Aspo-2)</name>
    <name type="common">Desulfovibrio aespoeensis</name>
    <dbReference type="NCBI Taxonomy" id="643562"/>
    <lineage>
        <taxon>Bacteria</taxon>
        <taxon>Pseudomonadati</taxon>
        <taxon>Thermodesulfobacteriota</taxon>
        <taxon>Desulfovibrionia</taxon>
        <taxon>Desulfovibrionales</taxon>
        <taxon>Desulfovibrionaceae</taxon>
    </lineage>
</organism>
<dbReference type="RefSeq" id="WP_013513580.1">
    <property type="nucleotide sequence ID" value="NC_014844.1"/>
</dbReference>
<dbReference type="GO" id="GO:0046819">
    <property type="term" value="P:protein secretion by the type V secretion system"/>
    <property type="evidence" value="ECO:0007669"/>
    <property type="project" value="TreeGrafter"/>
</dbReference>
<dbReference type="PIRSF" id="PIRSF029745">
    <property type="entry name" value="FhaC"/>
    <property type="match status" value="1"/>
</dbReference>
<evidence type="ECO:0000313" key="9">
    <source>
        <dbReference type="Proteomes" id="UP000002191"/>
    </source>
</evidence>
<evidence type="ECO:0000256" key="2">
    <source>
        <dbReference type="ARBA" id="ARBA00022692"/>
    </source>
</evidence>
<evidence type="ECO:0000259" key="6">
    <source>
        <dbReference type="Pfam" id="PF08479"/>
    </source>
</evidence>
<dbReference type="InterPro" id="IPR035251">
    <property type="entry name" value="ShlB_POTRA"/>
</dbReference>
<feature type="domain" description="ShlB POTRA" evidence="7">
    <location>
        <begin position="169"/>
        <end position="223"/>
    </location>
</feature>
<feature type="domain" description="Haemolysin activator HlyB C-terminal" evidence="5">
    <location>
        <begin position="228"/>
        <end position="545"/>
    </location>
</feature>
<dbReference type="GO" id="GO:0008320">
    <property type="term" value="F:protein transmembrane transporter activity"/>
    <property type="evidence" value="ECO:0007669"/>
    <property type="project" value="TreeGrafter"/>
</dbReference>
<evidence type="ECO:0000256" key="1">
    <source>
        <dbReference type="ARBA" id="ARBA00022452"/>
    </source>
</evidence>
<feature type="chain" id="PRO_5003211227" evidence="4">
    <location>
        <begin position="36"/>
        <end position="581"/>
    </location>
</feature>
<dbReference type="GO" id="GO:0098046">
    <property type="term" value="C:type V protein secretion system complex"/>
    <property type="evidence" value="ECO:0007669"/>
    <property type="project" value="TreeGrafter"/>
</dbReference>
<dbReference type="Pfam" id="PF03865">
    <property type="entry name" value="ShlB"/>
    <property type="match status" value="1"/>
</dbReference>
<feature type="domain" description="Polypeptide-transport-associated ShlB-type" evidence="6">
    <location>
        <begin position="95"/>
        <end position="168"/>
    </location>
</feature>
<dbReference type="HOGENOM" id="CLU_020581_4_0_7"/>
<keyword evidence="1" id="KW-1134">Transmembrane beta strand</keyword>
<dbReference type="InterPro" id="IPR013686">
    <property type="entry name" value="Polypept-transport_assoc_ShlB"/>
</dbReference>
<keyword evidence="9" id="KW-1185">Reference proteome</keyword>
<dbReference type="KEGG" id="das:Daes_0630"/>
<reference evidence="8 9" key="2">
    <citation type="journal article" date="2014" name="Genome Announc.">
        <title>Complete Genome Sequence of the Subsurface, Mesophilic Sulfate-Reducing Bacterium Desulfovibrio aespoeensis Aspo-2.</title>
        <authorList>
            <person name="Pedersen K."/>
            <person name="Bengtsson A."/>
            <person name="Edlund J."/>
            <person name="Rabe L."/>
            <person name="Hazen T."/>
            <person name="Chakraborty R."/>
            <person name="Goodwin L."/>
            <person name="Shapiro N."/>
        </authorList>
    </citation>
    <scope>NUCLEOTIDE SEQUENCE [LARGE SCALE GENOMIC DNA]</scope>
    <source>
        <strain evidence="9">ATCC 700646 / DSM 10631 / Aspo-2</strain>
    </source>
</reference>
<reference evidence="9" key="1">
    <citation type="submission" date="2010-12" db="EMBL/GenBank/DDBJ databases">
        <title>Complete sequence of Desulfovibrio aespoeensis Aspo-2.</title>
        <authorList>
            <consortium name="US DOE Joint Genome Institute"/>
            <person name="Lucas S."/>
            <person name="Copeland A."/>
            <person name="Lapidus A."/>
            <person name="Cheng J.-F."/>
            <person name="Goodwin L."/>
            <person name="Pitluck S."/>
            <person name="Chertkov O."/>
            <person name="Misra M."/>
            <person name="Detter J.C."/>
            <person name="Han C."/>
            <person name="Tapia R."/>
            <person name="Land M."/>
            <person name="Hauser L."/>
            <person name="Kyrpides N."/>
            <person name="Ivanova N."/>
            <person name="Ovchinnikova G."/>
            <person name="Pedersen K."/>
            <person name="Jagevall S."/>
            <person name="Hazen T."/>
            <person name="Woyke T."/>
        </authorList>
    </citation>
    <scope>NUCLEOTIDE SEQUENCE [LARGE SCALE GENOMIC DNA]</scope>
    <source>
        <strain evidence="9">ATCC 700646 / DSM 10631 / Aspo-2</strain>
    </source>
</reference>
<protein>
    <submittedName>
        <fullName evidence="8">Hemolysin activator HlyB domain protein</fullName>
    </submittedName>
</protein>
<dbReference type="InterPro" id="IPR027282">
    <property type="entry name" value="TPS"/>
</dbReference>
<accession>E6VYY5</accession>
<evidence type="ECO:0000313" key="8">
    <source>
        <dbReference type="EMBL" id="ADU61648.1"/>
    </source>
</evidence>
<proteinExistence type="predicted"/>